<evidence type="ECO:0000256" key="1">
    <source>
        <dbReference type="SAM" id="MobiDB-lite"/>
    </source>
</evidence>
<name>A0ABU0R6S5_9MICO</name>
<feature type="transmembrane region" description="Helical" evidence="2">
    <location>
        <begin position="660"/>
        <end position="679"/>
    </location>
</feature>
<feature type="transmembrane region" description="Helical" evidence="2">
    <location>
        <begin position="635"/>
        <end position="654"/>
    </location>
</feature>
<feature type="transmembrane region" description="Helical" evidence="2">
    <location>
        <begin position="607"/>
        <end position="623"/>
    </location>
</feature>
<keyword evidence="2" id="KW-0472">Membrane</keyword>
<keyword evidence="2" id="KW-1133">Transmembrane helix</keyword>
<proteinExistence type="predicted"/>
<sequence>MAERTCETCGARNDVTARFCAKCDAYLGWDHGHTSLGGDALTGTIPKVVASVPVQGESVPTDAASPGATGDAAEPDVASPGGAGADAGPASEPPDLPEPLDSSKPHEPPNVTVLTPEATITSDAPAQVELSIENPTDIVDGYAIEGIGLPEWLQLAHPDTHLMPGETATVALALGMQPGLMVLAQRHAVEFAVRSKHDPQRQAIVRVVVTVPPRGPRVSLEARPTLIRLEDVNAGVFWLRLDNRAANYPQTVGLSGSDPEGTVQLAFTPQVVEVPPGQVVEAKVAFNAPAPAPGQQLNRQLTITAVNDEGPITATVSLVQHTTALPVDEPISVLVQPSTFSLVDARDADFEVLVDNRGGHSGVTVTLTGRDPESRLAFAFTPVTFTAFPGKVTRALGRVRGVPPPRGSSDTFPFTVVASDGTTDVEASALLEMTSTPASITVAELRAEPRNLNVGTRRDGTYAVQVDNRRGTEQLHVWLSASSDDGQVRAQFSPQELIVAPGGVGRSQLSVNSPHPPANQVSVHRLEITATDGAHTVTTNAELMQSAPNRRRPTSRWLVILGTLFAIIGALSPWFDGFSPLLPLGDWIMILVSSPASFAEIEWVEPPLRLLLVLTALAMAFGLNGKAGGLTRRSALLLVLLTAGFLVYLSLRFGMPPLSFGLPLIWLGAVLGYIGGVLLRPPR</sequence>
<feature type="region of interest" description="Disordered" evidence="1">
    <location>
        <begin position="57"/>
        <end position="112"/>
    </location>
</feature>
<evidence type="ECO:0000313" key="3">
    <source>
        <dbReference type="EMBL" id="MDQ0893437.1"/>
    </source>
</evidence>
<protein>
    <recommendedName>
        <fullName evidence="5">Zinc ribbon domain-containing protein</fullName>
    </recommendedName>
</protein>
<keyword evidence="4" id="KW-1185">Reference proteome</keyword>
<organism evidence="3 4">
    <name type="scientific">Agromyces ramosus</name>
    <dbReference type="NCBI Taxonomy" id="33879"/>
    <lineage>
        <taxon>Bacteria</taxon>
        <taxon>Bacillati</taxon>
        <taxon>Actinomycetota</taxon>
        <taxon>Actinomycetes</taxon>
        <taxon>Micrococcales</taxon>
        <taxon>Microbacteriaceae</taxon>
        <taxon>Agromyces</taxon>
    </lineage>
</organism>
<evidence type="ECO:0008006" key="5">
    <source>
        <dbReference type="Google" id="ProtNLM"/>
    </source>
</evidence>
<dbReference type="RefSeq" id="WP_307039862.1">
    <property type="nucleotide sequence ID" value="NZ_JAUSYY010000001.1"/>
</dbReference>
<keyword evidence="2" id="KW-0812">Transmembrane</keyword>
<accession>A0ABU0R6S5</accession>
<gene>
    <name evidence="3" type="ORF">QFZ26_000992</name>
</gene>
<evidence type="ECO:0000313" key="4">
    <source>
        <dbReference type="Proteomes" id="UP001239083"/>
    </source>
</evidence>
<evidence type="ECO:0000256" key="2">
    <source>
        <dbReference type="SAM" id="Phobius"/>
    </source>
</evidence>
<dbReference type="EMBL" id="JAUSYY010000001">
    <property type="protein sequence ID" value="MDQ0893437.1"/>
    <property type="molecule type" value="Genomic_DNA"/>
</dbReference>
<comment type="caution">
    <text evidence="3">The sequence shown here is derived from an EMBL/GenBank/DDBJ whole genome shotgun (WGS) entry which is preliminary data.</text>
</comment>
<dbReference type="Proteomes" id="UP001239083">
    <property type="component" value="Unassembled WGS sequence"/>
</dbReference>
<feature type="compositionally biased region" description="Low complexity" evidence="1">
    <location>
        <begin position="75"/>
        <end position="90"/>
    </location>
</feature>
<reference evidence="3 4" key="1">
    <citation type="submission" date="2023-07" db="EMBL/GenBank/DDBJ databases">
        <title>Comparative genomics of wheat-associated soil bacteria to identify genetic determinants of phenazine resistance.</title>
        <authorList>
            <person name="Mouncey N."/>
        </authorList>
    </citation>
    <scope>NUCLEOTIDE SEQUENCE [LARGE SCALE GENOMIC DNA]</scope>
    <source>
        <strain evidence="3 4">V3I3</strain>
    </source>
</reference>
<feature type="transmembrane region" description="Helical" evidence="2">
    <location>
        <begin position="557"/>
        <end position="575"/>
    </location>
</feature>